<dbReference type="GO" id="GO:0005829">
    <property type="term" value="C:cytosol"/>
    <property type="evidence" value="ECO:0007669"/>
    <property type="project" value="TreeGrafter"/>
</dbReference>
<dbReference type="InterPro" id="IPR023603">
    <property type="entry name" value="Low_specificity_L-TA-like"/>
</dbReference>
<dbReference type="PANTHER" id="PTHR48097">
    <property type="entry name" value="L-THREONINE ALDOLASE-RELATED"/>
    <property type="match status" value="1"/>
</dbReference>
<dbReference type="Pfam" id="PF01212">
    <property type="entry name" value="Beta_elim_lyase"/>
    <property type="match status" value="1"/>
</dbReference>
<evidence type="ECO:0000313" key="7">
    <source>
        <dbReference type="EMBL" id="KYZ77556.1"/>
    </source>
</evidence>
<dbReference type="GO" id="GO:0006545">
    <property type="term" value="P:glycine biosynthetic process"/>
    <property type="evidence" value="ECO:0007669"/>
    <property type="project" value="TreeGrafter"/>
</dbReference>
<dbReference type="PANTHER" id="PTHR48097:SF9">
    <property type="entry name" value="L-THREONINE ALDOLASE"/>
    <property type="match status" value="1"/>
</dbReference>
<evidence type="ECO:0000256" key="4">
    <source>
        <dbReference type="ARBA" id="ARBA00023239"/>
    </source>
</evidence>
<dbReference type="NCBIfam" id="NF007825">
    <property type="entry name" value="PRK10534.1"/>
    <property type="match status" value="1"/>
</dbReference>
<name>A0A154BU94_ANASB</name>
<keyword evidence="4" id="KW-0456">Lyase</keyword>
<dbReference type="NCBIfam" id="NF041359">
    <property type="entry name" value="GntG_guanitoxin"/>
    <property type="match status" value="1"/>
</dbReference>
<feature type="domain" description="Aromatic amino acid beta-eliminating lyase/threonine aldolase" evidence="6">
    <location>
        <begin position="5"/>
        <end position="288"/>
    </location>
</feature>
<proteinExistence type="inferred from homology"/>
<accession>A0A154BU94</accession>
<evidence type="ECO:0000256" key="2">
    <source>
        <dbReference type="ARBA" id="ARBA00006966"/>
    </source>
</evidence>
<dbReference type="InterPro" id="IPR001597">
    <property type="entry name" value="ArAA_b-elim_lyase/Thr_aldolase"/>
</dbReference>
<dbReference type="EMBL" id="LSGP01000013">
    <property type="protein sequence ID" value="KYZ77556.1"/>
    <property type="molecule type" value="Genomic_DNA"/>
</dbReference>
<dbReference type="GO" id="GO:0006567">
    <property type="term" value="P:L-threonine catabolic process"/>
    <property type="evidence" value="ECO:0007669"/>
    <property type="project" value="TreeGrafter"/>
</dbReference>
<dbReference type="GO" id="GO:0008732">
    <property type="term" value="F:L-allo-threonine aldolase activity"/>
    <property type="evidence" value="ECO:0007669"/>
    <property type="project" value="TreeGrafter"/>
</dbReference>
<dbReference type="FunFam" id="3.90.1150.10:FF:000041">
    <property type="entry name" value="Low-specificity L-threonine aldolase"/>
    <property type="match status" value="1"/>
</dbReference>
<gene>
    <name evidence="7" type="ORF">AXX12_05465</name>
</gene>
<evidence type="ECO:0000256" key="5">
    <source>
        <dbReference type="PIRSR" id="PIRSR017617-1"/>
    </source>
</evidence>
<sequence length="342" mass="36936">MRTVDFRSDTVTLPTPAMREAMYKAEVGDDVYREDPSIRALEELAADITGKEAGLFMPSGTMGNQVAILTHTKKGDEVICEAEAHVYYYEVGGLVTLAGVQPRTIAAPRGILTAAAIAPAIRADDIHQPPTTLICLENTHNRAGGTCYSLPILQDIHELAKQRKIAIHMDGARLFNAATAQKTTARDIAQYADSIQFCVSKGLCAPVGSLLVGRRDFIDRARRYRKMLGGGMRQAGVLAAAGIVALTQMIDRLAEDHGNAAYLAEAIANCGFGIDLTTVETNIVIFDVSPLTLHIEQFVRDLNARGVKANQFGAAKVRMVTHQGISRDDVDYAISVLAELAK</sequence>
<evidence type="ECO:0000256" key="3">
    <source>
        <dbReference type="ARBA" id="ARBA00022898"/>
    </source>
</evidence>
<dbReference type="InterPro" id="IPR015424">
    <property type="entry name" value="PyrdxlP-dep_Trfase"/>
</dbReference>
<dbReference type="SUPFAM" id="SSF53383">
    <property type="entry name" value="PLP-dependent transferases"/>
    <property type="match status" value="1"/>
</dbReference>
<comment type="similarity">
    <text evidence="2">Belongs to the threonine aldolase family.</text>
</comment>
<evidence type="ECO:0000256" key="1">
    <source>
        <dbReference type="ARBA" id="ARBA00001933"/>
    </source>
</evidence>
<dbReference type="STRING" id="1794912.AXX12_05465"/>
<protein>
    <submittedName>
        <fullName evidence="7">Threonine aldolase</fullName>
    </submittedName>
</protein>
<dbReference type="FunFam" id="3.40.640.10:FF:000030">
    <property type="entry name" value="Low-specificity L-threonine aldolase"/>
    <property type="match status" value="1"/>
</dbReference>
<dbReference type="OrthoDB" id="9774495at2"/>
<dbReference type="AlphaFoldDB" id="A0A154BU94"/>
<keyword evidence="8" id="KW-1185">Reference proteome</keyword>
<dbReference type="CDD" id="cd06502">
    <property type="entry name" value="TA_like"/>
    <property type="match status" value="1"/>
</dbReference>
<keyword evidence="3" id="KW-0663">Pyridoxal phosphate</keyword>
<reference evidence="7 8" key="1">
    <citation type="submission" date="2016-02" db="EMBL/GenBank/DDBJ databases">
        <title>Anaerosporomusa subterraneum gen. nov., sp. nov., a spore-forming obligate anaerobe isolated from saprolite.</title>
        <authorList>
            <person name="Choi J.K."/>
            <person name="Shah M."/>
            <person name="Yee N."/>
        </authorList>
    </citation>
    <scope>NUCLEOTIDE SEQUENCE [LARGE SCALE GENOMIC DNA]</scope>
    <source>
        <strain evidence="7 8">RU4</strain>
    </source>
</reference>
<dbReference type="PIRSF" id="PIRSF017617">
    <property type="entry name" value="Thr_aldolase"/>
    <property type="match status" value="1"/>
</dbReference>
<comment type="cofactor">
    <cofactor evidence="1">
        <name>pyridoxal 5'-phosphate</name>
        <dbReference type="ChEBI" id="CHEBI:597326"/>
    </cofactor>
</comment>
<dbReference type="Gene3D" id="3.40.640.10">
    <property type="entry name" value="Type I PLP-dependent aspartate aminotransferase-like (Major domain)"/>
    <property type="match status" value="1"/>
</dbReference>
<dbReference type="Proteomes" id="UP000076268">
    <property type="component" value="Unassembled WGS sequence"/>
</dbReference>
<feature type="modified residue" description="N6-(pyridoxal phosphate)lysine" evidence="5">
    <location>
        <position position="201"/>
    </location>
</feature>
<dbReference type="InterPro" id="IPR015422">
    <property type="entry name" value="PyrdxlP-dep_Trfase_small"/>
</dbReference>
<organism evidence="7 8">
    <name type="scientific">Anaerosporomusa subterranea</name>
    <dbReference type="NCBI Taxonomy" id="1794912"/>
    <lineage>
        <taxon>Bacteria</taxon>
        <taxon>Bacillati</taxon>
        <taxon>Bacillota</taxon>
        <taxon>Negativicutes</taxon>
        <taxon>Acetonemataceae</taxon>
        <taxon>Anaerosporomusa</taxon>
    </lineage>
</organism>
<evidence type="ECO:0000313" key="8">
    <source>
        <dbReference type="Proteomes" id="UP000076268"/>
    </source>
</evidence>
<evidence type="ECO:0000259" key="6">
    <source>
        <dbReference type="Pfam" id="PF01212"/>
    </source>
</evidence>
<dbReference type="RefSeq" id="WP_066240110.1">
    <property type="nucleotide sequence ID" value="NZ_LSGP01000013.1"/>
</dbReference>
<comment type="caution">
    <text evidence="7">The sequence shown here is derived from an EMBL/GenBank/DDBJ whole genome shotgun (WGS) entry which is preliminary data.</text>
</comment>
<dbReference type="InterPro" id="IPR015421">
    <property type="entry name" value="PyrdxlP-dep_Trfase_major"/>
</dbReference>
<dbReference type="Gene3D" id="3.90.1150.10">
    <property type="entry name" value="Aspartate Aminotransferase, domain 1"/>
    <property type="match status" value="1"/>
</dbReference>